<dbReference type="RefSeq" id="WP_277522611.1">
    <property type="nucleotide sequence ID" value="NZ_JAMQOT010000005.1"/>
</dbReference>
<dbReference type="PANTHER" id="PTHR33204">
    <property type="entry name" value="TRANSCRIPTIONAL REGULATOR, MARR FAMILY"/>
    <property type="match status" value="1"/>
</dbReference>
<dbReference type="GO" id="GO:0003677">
    <property type="term" value="F:DNA binding"/>
    <property type="evidence" value="ECO:0007669"/>
    <property type="project" value="UniProtKB-KW"/>
</dbReference>
<feature type="region of interest" description="Disordered" evidence="4">
    <location>
        <begin position="1"/>
        <end position="22"/>
    </location>
</feature>
<dbReference type="InterPro" id="IPR002577">
    <property type="entry name" value="HTH_HxlR"/>
</dbReference>
<sequence length="128" mass="13978">MCPASNQIAVASGESSEFSKREPDRIQAELTALSNVLGRKWNLVIIERLLANGPLGFSGLLEDIDGISSKVLSESLDDLEASGLVDREIVNERPIRVEYSLTQQGAALEWIIEKVREGSLTVTAHSEK</sequence>
<dbReference type="InterPro" id="IPR036390">
    <property type="entry name" value="WH_DNA-bd_sf"/>
</dbReference>
<reference evidence="6" key="1">
    <citation type="submission" date="2022-06" db="EMBL/GenBank/DDBJ databases">
        <title>Natrinema sp. a new haloarchaeum isolate from saline soil.</title>
        <authorList>
            <person name="Strakova D."/>
            <person name="Galisteo C."/>
            <person name="Sanchez-Porro C."/>
            <person name="Ventosa A."/>
        </authorList>
    </citation>
    <scope>NUCLEOTIDE SEQUENCE</scope>
    <source>
        <strain evidence="6">S1CR25-10</strain>
    </source>
</reference>
<evidence type="ECO:0000256" key="4">
    <source>
        <dbReference type="SAM" id="MobiDB-lite"/>
    </source>
</evidence>
<evidence type="ECO:0000256" key="2">
    <source>
        <dbReference type="ARBA" id="ARBA00023125"/>
    </source>
</evidence>
<comment type="caution">
    <text evidence="6">The sequence shown here is derived from an EMBL/GenBank/DDBJ whole genome shotgun (WGS) entry which is preliminary data.</text>
</comment>
<dbReference type="PANTHER" id="PTHR33204:SF18">
    <property type="entry name" value="TRANSCRIPTIONAL REGULATORY PROTEIN"/>
    <property type="match status" value="1"/>
</dbReference>
<feature type="domain" description="HTH hxlR-type" evidence="5">
    <location>
        <begin position="28"/>
        <end position="127"/>
    </location>
</feature>
<keyword evidence="1" id="KW-0805">Transcription regulation</keyword>
<name>A0A9Q4Q473_9EURY</name>
<evidence type="ECO:0000313" key="7">
    <source>
        <dbReference type="Proteomes" id="UP001154061"/>
    </source>
</evidence>
<dbReference type="Gene3D" id="1.10.10.10">
    <property type="entry name" value="Winged helix-like DNA-binding domain superfamily/Winged helix DNA-binding domain"/>
    <property type="match status" value="1"/>
</dbReference>
<dbReference type="SUPFAM" id="SSF46785">
    <property type="entry name" value="Winged helix' DNA-binding domain"/>
    <property type="match status" value="1"/>
</dbReference>
<dbReference type="AlphaFoldDB" id="A0A9Q4Q473"/>
<dbReference type="Proteomes" id="UP001154061">
    <property type="component" value="Unassembled WGS sequence"/>
</dbReference>
<gene>
    <name evidence="6" type="ORF">NDI89_15160</name>
</gene>
<evidence type="ECO:0000313" key="6">
    <source>
        <dbReference type="EMBL" id="MDF9746928.1"/>
    </source>
</evidence>
<organism evidence="6 7">
    <name type="scientific">Natrinema salsiterrestre</name>
    <dbReference type="NCBI Taxonomy" id="2950540"/>
    <lineage>
        <taxon>Archaea</taxon>
        <taxon>Methanobacteriati</taxon>
        <taxon>Methanobacteriota</taxon>
        <taxon>Stenosarchaea group</taxon>
        <taxon>Halobacteria</taxon>
        <taxon>Halobacteriales</taxon>
        <taxon>Natrialbaceae</taxon>
        <taxon>Natrinema</taxon>
    </lineage>
</organism>
<feature type="compositionally biased region" description="Polar residues" evidence="4">
    <location>
        <begin position="1"/>
        <end position="16"/>
    </location>
</feature>
<keyword evidence="2" id="KW-0238">DNA-binding</keyword>
<dbReference type="InterPro" id="IPR036388">
    <property type="entry name" value="WH-like_DNA-bd_sf"/>
</dbReference>
<dbReference type="Pfam" id="PF01638">
    <property type="entry name" value="HxlR"/>
    <property type="match status" value="1"/>
</dbReference>
<dbReference type="PROSITE" id="PS51118">
    <property type="entry name" value="HTH_HXLR"/>
    <property type="match status" value="1"/>
</dbReference>
<accession>A0A9Q4Q473</accession>
<evidence type="ECO:0000256" key="3">
    <source>
        <dbReference type="ARBA" id="ARBA00023163"/>
    </source>
</evidence>
<evidence type="ECO:0000259" key="5">
    <source>
        <dbReference type="PROSITE" id="PS51118"/>
    </source>
</evidence>
<protein>
    <submittedName>
        <fullName evidence="6">Helix-turn-helix transcriptional regulator</fullName>
    </submittedName>
</protein>
<dbReference type="EMBL" id="JAMQOT010000005">
    <property type="protein sequence ID" value="MDF9746928.1"/>
    <property type="molecule type" value="Genomic_DNA"/>
</dbReference>
<evidence type="ECO:0000256" key="1">
    <source>
        <dbReference type="ARBA" id="ARBA00023015"/>
    </source>
</evidence>
<keyword evidence="3" id="KW-0804">Transcription</keyword>
<proteinExistence type="predicted"/>
<keyword evidence="7" id="KW-1185">Reference proteome</keyword>